<organism evidence="2 3">
    <name type="scientific">Penicillium camemberti (strain FM 013)</name>
    <dbReference type="NCBI Taxonomy" id="1429867"/>
    <lineage>
        <taxon>Eukaryota</taxon>
        <taxon>Fungi</taxon>
        <taxon>Dikarya</taxon>
        <taxon>Ascomycota</taxon>
        <taxon>Pezizomycotina</taxon>
        <taxon>Eurotiomycetes</taxon>
        <taxon>Eurotiomycetidae</taxon>
        <taxon>Eurotiales</taxon>
        <taxon>Aspergillaceae</taxon>
        <taxon>Penicillium</taxon>
    </lineage>
</organism>
<protein>
    <submittedName>
        <fullName evidence="2">Str. FM013</fullName>
    </submittedName>
</protein>
<feature type="chain" id="PRO_5005196009" evidence="1">
    <location>
        <begin position="22"/>
        <end position="76"/>
    </location>
</feature>
<sequence length="76" mass="8349">MHWEWPRRDGTSVSVLHKAMAFTTFLASSLQTTQDALGEEGTGLGPIAGAHIRLRGLLHGSLRAPKGIRLFMNIHE</sequence>
<dbReference type="Proteomes" id="UP000053732">
    <property type="component" value="Unassembled WGS sequence"/>
</dbReference>
<evidence type="ECO:0000256" key="1">
    <source>
        <dbReference type="SAM" id="SignalP"/>
    </source>
</evidence>
<name>A0A0G4PW13_PENC3</name>
<dbReference type="AlphaFoldDB" id="A0A0G4PW13"/>
<evidence type="ECO:0000313" key="3">
    <source>
        <dbReference type="Proteomes" id="UP000053732"/>
    </source>
</evidence>
<feature type="signal peptide" evidence="1">
    <location>
        <begin position="1"/>
        <end position="21"/>
    </location>
</feature>
<gene>
    <name evidence="2" type="ORF">PCAMFM013_S057g000013</name>
</gene>
<evidence type="ECO:0000313" key="2">
    <source>
        <dbReference type="EMBL" id="CRL30691.1"/>
    </source>
</evidence>
<keyword evidence="1" id="KW-0732">Signal</keyword>
<accession>A0A0G4PW13</accession>
<proteinExistence type="predicted"/>
<keyword evidence="3" id="KW-1185">Reference proteome</keyword>
<dbReference type="EMBL" id="HG793190">
    <property type="protein sequence ID" value="CRL30691.1"/>
    <property type="molecule type" value="Genomic_DNA"/>
</dbReference>
<reference evidence="2 3" key="1">
    <citation type="journal article" date="2014" name="Nat. Commun.">
        <title>Multiple recent horizontal transfers of a large genomic region in cheese making fungi.</title>
        <authorList>
            <person name="Cheeseman K."/>
            <person name="Ropars J."/>
            <person name="Renault P."/>
            <person name="Dupont J."/>
            <person name="Gouzy J."/>
            <person name="Branca A."/>
            <person name="Abraham A.L."/>
            <person name="Ceppi M."/>
            <person name="Conseiller E."/>
            <person name="Debuchy R."/>
            <person name="Malagnac F."/>
            <person name="Goarin A."/>
            <person name="Silar P."/>
            <person name="Lacoste S."/>
            <person name="Sallet E."/>
            <person name="Bensimon A."/>
            <person name="Giraud T."/>
            <person name="Brygoo Y."/>
        </authorList>
    </citation>
    <scope>NUCLEOTIDE SEQUENCE [LARGE SCALE GENOMIC DNA]</scope>
    <source>
        <strain evidence="3">FM 013</strain>
    </source>
</reference>